<dbReference type="InterPro" id="IPR004869">
    <property type="entry name" value="MMPL_dom"/>
</dbReference>
<dbReference type="InterPro" id="IPR050545">
    <property type="entry name" value="Mycobact_MmpL"/>
</dbReference>
<evidence type="ECO:0000313" key="8">
    <source>
        <dbReference type="EMBL" id="AZQ76482.1"/>
    </source>
</evidence>
<feature type="domain" description="Membrane transport protein MMPL" evidence="7">
    <location>
        <begin position="387"/>
        <end position="499"/>
    </location>
</feature>
<feature type="transmembrane region" description="Helical" evidence="6">
    <location>
        <begin position="705"/>
        <end position="724"/>
    </location>
</feature>
<dbReference type="EMBL" id="CP034593">
    <property type="protein sequence ID" value="AZQ76482.1"/>
    <property type="molecule type" value="Genomic_DNA"/>
</dbReference>
<dbReference type="KEGG" id="flh:EJ997_03135"/>
<dbReference type="OrthoDB" id="7051771at2"/>
<feature type="transmembrane region" description="Helical" evidence="6">
    <location>
        <begin position="784"/>
        <end position="809"/>
    </location>
</feature>
<evidence type="ECO:0000256" key="3">
    <source>
        <dbReference type="ARBA" id="ARBA00022692"/>
    </source>
</evidence>
<evidence type="ECO:0000313" key="9">
    <source>
        <dbReference type="Proteomes" id="UP000280344"/>
    </source>
</evidence>
<dbReference type="Proteomes" id="UP000280344">
    <property type="component" value="Chromosome"/>
</dbReference>
<evidence type="ECO:0000256" key="6">
    <source>
        <dbReference type="SAM" id="Phobius"/>
    </source>
</evidence>
<keyword evidence="5 6" id="KW-0472">Membrane</keyword>
<keyword evidence="3 6" id="KW-0812">Transmembrane</keyword>
<feature type="transmembrane region" description="Helical" evidence="6">
    <location>
        <begin position="397"/>
        <end position="417"/>
    </location>
</feature>
<keyword evidence="2" id="KW-1003">Cell membrane</keyword>
<dbReference type="Pfam" id="PF03176">
    <property type="entry name" value="MMPL"/>
    <property type="match status" value="3"/>
</dbReference>
<feature type="transmembrane region" description="Helical" evidence="6">
    <location>
        <begin position="301"/>
        <end position="321"/>
    </location>
</feature>
<dbReference type="AlphaFoldDB" id="A0A3S9PW18"/>
<feature type="transmembrane region" description="Helical" evidence="6">
    <location>
        <begin position="644"/>
        <end position="662"/>
    </location>
</feature>
<evidence type="ECO:0000256" key="1">
    <source>
        <dbReference type="ARBA" id="ARBA00004651"/>
    </source>
</evidence>
<dbReference type="PANTHER" id="PTHR33406:SF13">
    <property type="entry name" value="MEMBRANE PROTEIN YDFJ"/>
    <property type="match status" value="1"/>
</dbReference>
<feature type="domain" description="Membrane transport protein MMPL" evidence="7">
    <location>
        <begin position="128"/>
        <end position="356"/>
    </location>
</feature>
<dbReference type="SUPFAM" id="SSF82866">
    <property type="entry name" value="Multidrug efflux transporter AcrB transmembrane domain"/>
    <property type="match status" value="2"/>
</dbReference>
<accession>A0A3S9PW18</accession>
<feature type="transmembrane region" description="Helical" evidence="6">
    <location>
        <begin position="327"/>
        <end position="348"/>
    </location>
</feature>
<dbReference type="GO" id="GO:0005886">
    <property type="term" value="C:plasma membrane"/>
    <property type="evidence" value="ECO:0007669"/>
    <property type="project" value="UniProtKB-SubCell"/>
</dbReference>
<gene>
    <name evidence="8" type="ORF">EJ997_03135</name>
</gene>
<protein>
    <submittedName>
        <fullName evidence="8">MMPL family transporter</fullName>
    </submittedName>
</protein>
<evidence type="ECO:0000259" key="7">
    <source>
        <dbReference type="Pfam" id="PF03176"/>
    </source>
</evidence>
<keyword evidence="4 6" id="KW-1133">Transmembrane helix</keyword>
<dbReference type="Gene3D" id="1.20.1640.10">
    <property type="entry name" value="Multidrug efflux transporter AcrB transmembrane domain"/>
    <property type="match status" value="2"/>
</dbReference>
<keyword evidence="9" id="KW-1185">Reference proteome</keyword>
<dbReference type="PANTHER" id="PTHR33406">
    <property type="entry name" value="MEMBRANE PROTEIN MJ1562-RELATED"/>
    <property type="match status" value="1"/>
</dbReference>
<evidence type="ECO:0000256" key="5">
    <source>
        <dbReference type="ARBA" id="ARBA00023136"/>
    </source>
</evidence>
<comment type="subcellular location">
    <subcellularLocation>
        <location evidence="1">Cell membrane</location>
        <topology evidence="1">Multi-pass membrane protein</topology>
    </subcellularLocation>
</comment>
<feature type="transmembrane region" description="Helical" evidence="6">
    <location>
        <begin position="423"/>
        <end position="453"/>
    </location>
</feature>
<evidence type="ECO:0000256" key="4">
    <source>
        <dbReference type="ARBA" id="ARBA00022989"/>
    </source>
</evidence>
<reference evidence="8 9" key="1">
    <citation type="submission" date="2018-12" db="EMBL/GenBank/DDBJ databases">
        <title>Complete genome sequence of Flaviflexus sp. H23T48.</title>
        <authorList>
            <person name="Bae J.-W."/>
            <person name="Lee J.-Y."/>
        </authorList>
    </citation>
    <scope>NUCLEOTIDE SEQUENCE [LARGE SCALE GENOMIC DNA]</scope>
    <source>
        <strain evidence="8 9">H23T48</strain>
    </source>
</reference>
<dbReference type="RefSeq" id="WP_126703290.1">
    <property type="nucleotide sequence ID" value="NZ_CP034593.1"/>
</dbReference>
<organism evidence="8 9">
    <name type="scientific">Flaviflexus ciconiae</name>
    <dbReference type="NCBI Taxonomy" id="2496867"/>
    <lineage>
        <taxon>Bacteria</taxon>
        <taxon>Bacillati</taxon>
        <taxon>Actinomycetota</taxon>
        <taxon>Actinomycetes</taxon>
        <taxon>Actinomycetales</taxon>
        <taxon>Actinomycetaceae</taxon>
        <taxon>Flaviflexus</taxon>
    </lineage>
</organism>
<sequence length="831" mass="89214">MFSKLGRLISHHPLATVVSWVLLMALAVAATFTGFGGKALFDNLGSGNPVLPNTGSAAVYEETEDDGASLLYILDGVPEEQLAQDTEVAQVLTDLSRALEDQPGVASVLSYQDVASEIASTVEEERSAALAEVEAGFEEPQAEIDMLAQLDPEAAAAAQAELDAQKQAALDKVNEEVDNQLQSVLAGTAETEGDEAIDITSFLSTEGDGQIIIVQLEEGLTEEQANTAHEEVMAEFDATTEQLQAIDSGIEGYKQSMTLAMDAVIGQVQQDLITGESIGLPIALFIMIIVFGGLLAAGLPLIGALSTIALGMGGIWILSQFTAVDSFVINIISIIGLGLSIDYGLLIVSRYREEIQILLPTIGYEADGNNIPHELSAEEQKKLSDIRHRAIETTIGTAGRTVFFSALTIAISIGALLVMDAQILHMIALGGVITVLFAVAASISLVPAIIVLLGNKLLRPSVLDRIPGVRRITKTVGDSASDHGFFSKLARFVHDRPWPILILLGALLVAMTIPVWSMHLRSSYDEYVPAHTETGQAIEILGNEYPAFRTSEIQILTGTSEEETAGSAFVAELQEQYPDARISYTDTGDNNRALINLDLETDDPLSVEVEQIVLDIRDMDAGFEFWVGGSAALQLDFNDSLADGLPLALVIIVVAVFVLLFLMTGSLMVPLKAILLNGLSLLASLGLTIWIFQNGFFGLEVAKGLEAYVVAIALAFGFGLAMDYEVFLLARIKEYWDAGYSNDESVERGLQRSGRIITSAAAIIIAVFIGFVFGELIMVKQVGVALAIIVGLDATLVRLLLVPATMTLLGKWNWWAPKPLVKIYNKFGIHH</sequence>
<feature type="domain" description="Membrane transport protein MMPL" evidence="7">
    <location>
        <begin position="588"/>
        <end position="818"/>
    </location>
</feature>
<proteinExistence type="predicted"/>
<feature type="transmembrane region" description="Helical" evidence="6">
    <location>
        <begin position="756"/>
        <end position="778"/>
    </location>
</feature>
<evidence type="ECO:0000256" key="2">
    <source>
        <dbReference type="ARBA" id="ARBA00022475"/>
    </source>
</evidence>
<feature type="transmembrane region" description="Helical" evidence="6">
    <location>
        <begin position="278"/>
        <end position="296"/>
    </location>
</feature>
<feature type="transmembrane region" description="Helical" evidence="6">
    <location>
        <begin position="674"/>
        <end position="693"/>
    </location>
</feature>
<name>A0A3S9PW18_9ACTO</name>
<feature type="transmembrane region" description="Helical" evidence="6">
    <location>
        <begin position="498"/>
        <end position="517"/>
    </location>
</feature>